<dbReference type="OrthoDB" id="284854at2759"/>
<keyword evidence="3" id="KW-1185">Reference proteome</keyword>
<sequence>MQKEDIGISRTATARGKAEQADIAAAHARNDSDMARIFAKQYAPDFHQPGVDVLKAQLAARGGQTDVSKLPPPRSRDENSGPRSQSVYVRGSVDDYMGRGDALGPQDMDATAASPGGGFANFGPGDQADYGGMPSSRRTSMNPGEGRGYSNAQQQYQDDGLMGNAVDQSRSSARGPARSGGKGGHEQHSFSAAVMNDRFDHYNRPPSRAPSRDRSVDRFASRGQTPVPSELINPRSRAPSAQRTTAQDWTPDSGVYEDEAVAPISGSSRRPSRPPSIISGEAPPLTGNGSVGGGFTVPYTIPATPQEAEKILRQRACGQEIPPCPPTPGQGTVKRTESLYINPIVRRQAQVKAAPPAVALKRKKSLPDAQALPVNMMSREEAAVLSSAQRHEVRRQAEEAAVYRANPLLYLTSPAVQDWFSRQRLVMLILFLNLSLALMFFNQQGRGFFRSLSELPRESRACRSPPSGSATAAATAAAALGTPTCRPPPVPSSADYACVLPAHVCCQNLYFVMVRATSCRPSVSRPFCTAAAATTGVLRWPSQIRRDARLAASS</sequence>
<protein>
    <recommendedName>
        <fullName evidence="4">Junctophilin-3</fullName>
    </recommendedName>
</protein>
<gene>
    <name evidence="2" type="ORF">E2C01_015151</name>
</gene>
<evidence type="ECO:0008006" key="4">
    <source>
        <dbReference type="Google" id="ProtNLM"/>
    </source>
</evidence>
<accession>A0A5B7DM74</accession>
<dbReference type="InterPro" id="IPR017191">
    <property type="entry name" value="Junctophilin"/>
</dbReference>
<feature type="compositionally biased region" description="Basic and acidic residues" evidence="1">
    <location>
        <begin position="210"/>
        <end position="220"/>
    </location>
</feature>
<evidence type="ECO:0000313" key="2">
    <source>
        <dbReference type="EMBL" id="MPC22144.1"/>
    </source>
</evidence>
<evidence type="ECO:0000256" key="1">
    <source>
        <dbReference type="SAM" id="MobiDB-lite"/>
    </source>
</evidence>
<reference evidence="2 3" key="1">
    <citation type="submission" date="2019-05" db="EMBL/GenBank/DDBJ databases">
        <title>Another draft genome of Portunus trituberculatus and its Hox gene families provides insights of decapod evolution.</title>
        <authorList>
            <person name="Jeong J.-H."/>
            <person name="Song I."/>
            <person name="Kim S."/>
            <person name="Choi T."/>
            <person name="Kim D."/>
            <person name="Ryu S."/>
            <person name="Kim W."/>
        </authorList>
    </citation>
    <scope>NUCLEOTIDE SEQUENCE [LARGE SCALE GENOMIC DNA]</scope>
    <source>
        <tissue evidence="2">Muscle</tissue>
    </source>
</reference>
<name>A0A5B7DM74_PORTR</name>
<dbReference type="EMBL" id="VSRR010001056">
    <property type="protein sequence ID" value="MPC22144.1"/>
    <property type="molecule type" value="Genomic_DNA"/>
</dbReference>
<organism evidence="2 3">
    <name type="scientific">Portunus trituberculatus</name>
    <name type="common">Swimming crab</name>
    <name type="synonym">Neptunus trituberculatus</name>
    <dbReference type="NCBI Taxonomy" id="210409"/>
    <lineage>
        <taxon>Eukaryota</taxon>
        <taxon>Metazoa</taxon>
        <taxon>Ecdysozoa</taxon>
        <taxon>Arthropoda</taxon>
        <taxon>Crustacea</taxon>
        <taxon>Multicrustacea</taxon>
        <taxon>Malacostraca</taxon>
        <taxon>Eumalacostraca</taxon>
        <taxon>Eucarida</taxon>
        <taxon>Decapoda</taxon>
        <taxon>Pleocyemata</taxon>
        <taxon>Brachyura</taxon>
        <taxon>Eubrachyura</taxon>
        <taxon>Portunoidea</taxon>
        <taxon>Portunidae</taxon>
        <taxon>Portuninae</taxon>
        <taxon>Portunus</taxon>
    </lineage>
</organism>
<dbReference type="GO" id="GO:0005886">
    <property type="term" value="C:plasma membrane"/>
    <property type="evidence" value="ECO:0007669"/>
    <property type="project" value="TreeGrafter"/>
</dbReference>
<dbReference type="Proteomes" id="UP000324222">
    <property type="component" value="Unassembled WGS sequence"/>
</dbReference>
<feature type="region of interest" description="Disordered" evidence="1">
    <location>
        <begin position="60"/>
        <end position="291"/>
    </location>
</feature>
<feature type="compositionally biased region" description="Polar residues" evidence="1">
    <location>
        <begin position="239"/>
        <end position="250"/>
    </location>
</feature>
<dbReference type="GO" id="GO:0030314">
    <property type="term" value="C:junctional membrane complex"/>
    <property type="evidence" value="ECO:0007669"/>
    <property type="project" value="InterPro"/>
</dbReference>
<dbReference type="PANTHER" id="PTHR23085">
    <property type="entry name" value="GH28348P"/>
    <property type="match status" value="1"/>
</dbReference>
<dbReference type="GO" id="GO:0005789">
    <property type="term" value="C:endoplasmic reticulum membrane"/>
    <property type="evidence" value="ECO:0007669"/>
    <property type="project" value="TreeGrafter"/>
</dbReference>
<feature type="compositionally biased region" description="Low complexity" evidence="1">
    <location>
        <begin position="263"/>
        <end position="280"/>
    </location>
</feature>
<proteinExistence type="predicted"/>
<feature type="compositionally biased region" description="Low complexity" evidence="1">
    <location>
        <begin position="169"/>
        <end position="179"/>
    </location>
</feature>
<comment type="caution">
    <text evidence="2">The sequence shown here is derived from an EMBL/GenBank/DDBJ whole genome shotgun (WGS) entry which is preliminary data.</text>
</comment>
<dbReference type="PANTHER" id="PTHR23085:SF16">
    <property type="entry name" value="GH28348P"/>
    <property type="match status" value="1"/>
</dbReference>
<dbReference type="AlphaFoldDB" id="A0A5B7DM74"/>
<evidence type="ECO:0000313" key="3">
    <source>
        <dbReference type="Proteomes" id="UP000324222"/>
    </source>
</evidence>